<reference evidence="2" key="1">
    <citation type="submission" date="2020-07" db="EMBL/GenBank/DDBJ databases">
        <title>Clarias magur genome sequencing, assembly and annotation.</title>
        <authorList>
            <person name="Kushwaha B."/>
            <person name="Kumar R."/>
            <person name="Das P."/>
            <person name="Joshi C.G."/>
            <person name="Kumar D."/>
            <person name="Nagpure N.S."/>
            <person name="Pandey M."/>
            <person name="Agarwal S."/>
            <person name="Srivastava S."/>
            <person name="Singh M."/>
            <person name="Sahoo L."/>
            <person name="Jayasankar P."/>
            <person name="Meher P.K."/>
            <person name="Koringa P.G."/>
            <person name="Iquebal M.A."/>
            <person name="Das S.P."/>
            <person name="Bit A."/>
            <person name="Patnaik S."/>
            <person name="Patel N."/>
            <person name="Shah T.M."/>
            <person name="Hinsu A."/>
            <person name="Jena J.K."/>
        </authorList>
    </citation>
    <scope>NUCLEOTIDE SEQUENCE</scope>
    <source>
        <strain evidence="2">CIFAMagur01</strain>
        <tissue evidence="2">Testis</tissue>
    </source>
</reference>
<proteinExistence type="predicted"/>
<name>A0A8J4WT03_CLAMG</name>
<evidence type="ECO:0000256" key="1">
    <source>
        <dbReference type="SAM" id="MobiDB-lite"/>
    </source>
</evidence>
<organism evidence="2 3">
    <name type="scientific">Clarias magur</name>
    <name type="common">Asian catfish</name>
    <name type="synonym">Macropteronotus magur</name>
    <dbReference type="NCBI Taxonomy" id="1594786"/>
    <lineage>
        <taxon>Eukaryota</taxon>
        <taxon>Metazoa</taxon>
        <taxon>Chordata</taxon>
        <taxon>Craniata</taxon>
        <taxon>Vertebrata</taxon>
        <taxon>Euteleostomi</taxon>
        <taxon>Actinopterygii</taxon>
        <taxon>Neopterygii</taxon>
        <taxon>Teleostei</taxon>
        <taxon>Ostariophysi</taxon>
        <taxon>Siluriformes</taxon>
        <taxon>Clariidae</taxon>
        <taxon>Clarias</taxon>
    </lineage>
</organism>
<protein>
    <submittedName>
        <fullName evidence="2">G2/M phase-specific E3 ubiquitin-protein ligase-like</fullName>
    </submittedName>
</protein>
<evidence type="ECO:0000313" key="3">
    <source>
        <dbReference type="Proteomes" id="UP000727407"/>
    </source>
</evidence>
<comment type="caution">
    <text evidence="2">The sequence shown here is derived from an EMBL/GenBank/DDBJ whole genome shotgun (WGS) entry which is preliminary data.</text>
</comment>
<gene>
    <name evidence="2" type="ORF">DAT39_020594</name>
</gene>
<keyword evidence="3" id="KW-1185">Reference proteome</keyword>
<feature type="non-terminal residue" evidence="2">
    <location>
        <position position="1"/>
    </location>
</feature>
<evidence type="ECO:0000313" key="2">
    <source>
        <dbReference type="EMBL" id="KAF5889712.1"/>
    </source>
</evidence>
<dbReference type="EMBL" id="QNUK01000775">
    <property type="protein sequence ID" value="KAF5889712.1"/>
    <property type="molecule type" value="Genomic_DNA"/>
</dbReference>
<dbReference type="Proteomes" id="UP000727407">
    <property type="component" value="Unassembled WGS sequence"/>
</dbReference>
<accession>A0A8J4WT03</accession>
<dbReference type="AlphaFoldDB" id="A0A8J4WT03"/>
<feature type="region of interest" description="Disordered" evidence="1">
    <location>
        <begin position="1"/>
        <end position="23"/>
    </location>
</feature>
<sequence>IVGKQAGSWHSTTRLHPGESTEVREILSHRGSDGMYALQHASPGQPLLPESSSQPLLTLCTTEPRLSVPSLQPQLAVTSSHQSLCSHTH</sequence>